<protein>
    <submittedName>
        <fullName evidence="4">Non-ribosomal peptide synthetase component F</fullName>
    </submittedName>
</protein>
<keyword evidence="5" id="KW-1185">Reference proteome</keyword>
<reference evidence="5" key="1">
    <citation type="submission" date="2016-10" db="EMBL/GenBank/DDBJ databases">
        <authorList>
            <person name="Varghese N."/>
            <person name="Submissions S."/>
        </authorList>
    </citation>
    <scope>NUCLEOTIDE SEQUENCE [LARGE SCALE GENOMIC DNA]</scope>
    <source>
        <strain evidence="5">CGMCC 1.10223</strain>
    </source>
</reference>
<feature type="non-terminal residue" evidence="4">
    <location>
        <position position="715"/>
    </location>
</feature>
<feature type="domain" description="AMP-dependent synthetase/ligase" evidence="2">
    <location>
        <begin position="471"/>
        <end position="712"/>
    </location>
</feature>
<proteinExistence type="predicted"/>
<dbReference type="SUPFAM" id="SSF52777">
    <property type="entry name" value="CoA-dependent acyltransferases"/>
    <property type="match status" value="2"/>
</dbReference>
<dbReference type="GO" id="GO:0003824">
    <property type="term" value="F:catalytic activity"/>
    <property type="evidence" value="ECO:0007669"/>
    <property type="project" value="InterPro"/>
</dbReference>
<sequence>MNKKEIDKIYPLSSMQEGMLFHSLLDNNGTYFEQITIRLTGDFHVEQFEKSVQYIVDRYDIFRTIFIHQKVQKPRQVVLKQLAINVHHEDIRHLSVELAQQHIRRYAWEERKRGFSLSKDVLMRFAVFRTREDQYEIVWSYHHILMDGWCTSIVLGELFDVYRCFEQGLPVQLEKAMPYSQYIQWLKHWDKDEAQLYWNAYLSGYEQTATLPSRRPSAAGAAYENAELLLSLDKSSTEAFFELAKTFQVTSNCLFQALWGVLLQRYNLTDDVVFGAVVSGRPSKIAGIEKMVGLFINTVPVRVKANSSSSLASIARQLQEDSLLSERHAYLSLAEIQAGSPLQGNLLKTIVTYQNFGAASFDGTTSIGKDLPFVVQDVETFEQSNYDFNLMIVPNQELIFKFMFNKAVYDAPFMHRILSHFRNLLLQVADNPSIALWELNVTGASEISEQLEQLTQTRTAYGKERTLAELFEEQVRRNAGKTALVFKGRELSYGELNALANRAAHRLRERGVRANTIVGVLSDRSPEMIVSLLAVLKAGGAYLPIDPEYPEERIRYMLTDSGAAWLISRRHLADRVKQDISLITIEEAVADDGSLDTNPEPVNGSEDVACVIYTSGSTGKPKGTLTKHANISRVVKATNYIELTEEDKLLQLSNYAFDGSTFDIYGALLNGATLVLLEQEALLDMRKLTRVIREQGITVFFITTALFNVLTDVDP</sequence>
<dbReference type="GO" id="GO:0005829">
    <property type="term" value="C:cytosol"/>
    <property type="evidence" value="ECO:0007669"/>
    <property type="project" value="TreeGrafter"/>
</dbReference>
<dbReference type="Gene3D" id="3.30.559.30">
    <property type="entry name" value="Nonribosomal peptide synthetase, condensation domain"/>
    <property type="match status" value="1"/>
</dbReference>
<evidence type="ECO:0000313" key="5">
    <source>
        <dbReference type="Proteomes" id="UP000183410"/>
    </source>
</evidence>
<dbReference type="Pfam" id="PF00501">
    <property type="entry name" value="AMP-binding"/>
    <property type="match status" value="1"/>
</dbReference>
<gene>
    <name evidence="4" type="ORF">SAMN04487969_1642</name>
</gene>
<evidence type="ECO:0000256" key="1">
    <source>
        <dbReference type="ARBA" id="ARBA00022737"/>
    </source>
</evidence>
<dbReference type="InterPro" id="IPR001242">
    <property type="entry name" value="Condensation_dom"/>
</dbReference>
<dbReference type="Pfam" id="PF00668">
    <property type="entry name" value="Condensation"/>
    <property type="match status" value="1"/>
</dbReference>
<dbReference type="EMBL" id="FONN01000064">
    <property type="protein sequence ID" value="SFF50135.1"/>
    <property type="molecule type" value="Genomic_DNA"/>
</dbReference>
<dbReference type="Gene3D" id="3.30.559.10">
    <property type="entry name" value="Chloramphenicol acetyltransferase-like domain"/>
    <property type="match status" value="1"/>
</dbReference>
<dbReference type="Proteomes" id="UP000183410">
    <property type="component" value="Unassembled WGS sequence"/>
</dbReference>
<dbReference type="GO" id="GO:0044550">
    <property type="term" value="P:secondary metabolite biosynthetic process"/>
    <property type="evidence" value="ECO:0007669"/>
    <property type="project" value="TreeGrafter"/>
</dbReference>
<dbReference type="PANTHER" id="PTHR45527">
    <property type="entry name" value="NONRIBOSOMAL PEPTIDE SYNTHETASE"/>
    <property type="match status" value="1"/>
</dbReference>
<name>A0A1I2J623_9BACL</name>
<dbReference type="AlphaFoldDB" id="A0A1I2J623"/>
<evidence type="ECO:0000259" key="2">
    <source>
        <dbReference type="Pfam" id="PF00501"/>
    </source>
</evidence>
<dbReference type="SUPFAM" id="SSF56801">
    <property type="entry name" value="Acetyl-CoA synthetase-like"/>
    <property type="match status" value="1"/>
</dbReference>
<dbReference type="PANTHER" id="PTHR45527:SF1">
    <property type="entry name" value="FATTY ACID SYNTHASE"/>
    <property type="match status" value="1"/>
</dbReference>
<dbReference type="Gene3D" id="3.40.50.980">
    <property type="match status" value="2"/>
</dbReference>
<dbReference type="GO" id="GO:0031177">
    <property type="term" value="F:phosphopantetheine binding"/>
    <property type="evidence" value="ECO:0007669"/>
    <property type="project" value="TreeGrafter"/>
</dbReference>
<dbReference type="GO" id="GO:0043041">
    <property type="term" value="P:amino acid activation for nonribosomal peptide biosynthetic process"/>
    <property type="evidence" value="ECO:0007669"/>
    <property type="project" value="TreeGrafter"/>
</dbReference>
<keyword evidence="1" id="KW-0677">Repeat</keyword>
<dbReference type="InterPro" id="IPR000873">
    <property type="entry name" value="AMP-dep_synth/lig_dom"/>
</dbReference>
<dbReference type="RefSeq" id="WP_177218121.1">
    <property type="nucleotide sequence ID" value="NZ_FONN01000064.1"/>
</dbReference>
<accession>A0A1I2J623</accession>
<evidence type="ECO:0000313" key="4">
    <source>
        <dbReference type="EMBL" id="SFF50135.1"/>
    </source>
</evidence>
<dbReference type="CDD" id="cd19543">
    <property type="entry name" value="DCL_NRPS"/>
    <property type="match status" value="1"/>
</dbReference>
<organism evidence="4 5">
    <name type="scientific">Paenibacillus algorifonticola</name>
    <dbReference type="NCBI Taxonomy" id="684063"/>
    <lineage>
        <taxon>Bacteria</taxon>
        <taxon>Bacillati</taxon>
        <taxon>Bacillota</taxon>
        <taxon>Bacilli</taxon>
        <taxon>Bacillales</taxon>
        <taxon>Paenibacillaceae</taxon>
        <taxon>Paenibacillus</taxon>
    </lineage>
</organism>
<dbReference type="InterPro" id="IPR020845">
    <property type="entry name" value="AMP-binding_CS"/>
</dbReference>
<dbReference type="GO" id="GO:0008610">
    <property type="term" value="P:lipid biosynthetic process"/>
    <property type="evidence" value="ECO:0007669"/>
    <property type="project" value="UniProtKB-ARBA"/>
</dbReference>
<dbReference type="FunFam" id="3.40.50.980:FF:000001">
    <property type="entry name" value="Non-ribosomal peptide synthetase"/>
    <property type="match status" value="1"/>
</dbReference>
<dbReference type="PROSITE" id="PS00455">
    <property type="entry name" value="AMP_BINDING"/>
    <property type="match status" value="1"/>
</dbReference>
<dbReference type="InterPro" id="IPR023213">
    <property type="entry name" value="CAT-like_dom_sf"/>
</dbReference>
<feature type="domain" description="Condensation" evidence="3">
    <location>
        <begin position="8"/>
        <end position="445"/>
    </location>
</feature>
<evidence type="ECO:0000259" key="3">
    <source>
        <dbReference type="Pfam" id="PF00668"/>
    </source>
</evidence>